<proteinExistence type="predicted"/>
<organism evidence="2 3">
    <name type="scientific">Dawidia cretensis</name>
    <dbReference type="NCBI Taxonomy" id="2782350"/>
    <lineage>
        <taxon>Bacteria</taxon>
        <taxon>Pseudomonadati</taxon>
        <taxon>Bacteroidota</taxon>
        <taxon>Cytophagia</taxon>
        <taxon>Cytophagales</taxon>
        <taxon>Chryseotaleaceae</taxon>
        <taxon>Dawidia</taxon>
    </lineage>
</organism>
<evidence type="ECO:0000313" key="2">
    <source>
        <dbReference type="EMBL" id="MBT1708618.1"/>
    </source>
</evidence>
<evidence type="ECO:0000259" key="1">
    <source>
        <dbReference type="Pfam" id="PF17885"/>
    </source>
</evidence>
<dbReference type="Pfam" id="PF17885">
    <property type="entry name" value="Smoa_sbd"/>
    <property type="match status" value="1"/>
</dbReference>
<gene>
    <name evidence="2" type="ORF">KK062_10305</name>
</gene>
<dbReference type="Gene3D" id="3.50.50.60">
    <property type="entry name" value="FAD/NAD(P)-binding domain"/>
    <property type="match status" value="3"/>
</dbReference>
<comment type="caution">
    <text evidence="2">The sequence shown here is derived from an EMBL/GenBank/DDBJ whole genome shotgun (WGS) entry which is preliminary data.</text>
</comment>
<name>A0AAP2DYM0_9BACT</name>
<dbReference type="InterPro" id="IPR041654">
    <property type="entry name" value="StyA_sbd"/>
</dbReference>
<reference evidence="2 3" key="1">
    <citation type="submission" date="2021-05" db="EMBL/GenBank/DDBJ databases">
        <title>A Polyphasic approach of four new species of the genus Ohtaekwangia: Ohtaekwangia histidinii sp. nov., Ohtaekwangia cretensis sp. nov., Ohtaekwangia indiensis sp. nov., Ohtaekwangia reichenbachii sp. nov. from diverse environment.</title>
        <authorList>
            <person name="Octaviana S."/>
        </authorList>
    </citation>
    <scope>NUCLEOTIDE SEQUENCE [LARGE SCALE GENOMIC DNA]</scope>
    <source>
        <strain evidence="2 3">PWU5</strain>
    </source>
</reference>
<evidence type="ECO:0000313" key="3">
    <source>
        <dbReference type="Proteomes" id="UP001319080"/>
    </source>
</evidence>
<feature type="domain" description="Styrene monooxygenase StyA putative substrate binding" evidence="1">
    <location>
        <begin position="146"/>
        <end position="251"/>
    </location>
</feature>
<protein>
    <recommendedName>
        <fullName evidence="1">Styrene monooxygenase StyA putative substrate binding domain-containing protein</fullName>
    </recommendedName>
</protein>
<keyword evidence="3" id="KW-1185">Reference proteome</keyword>
<sequence length="416" mass="45478">MRKIAIAGAGQSGLHLGLALLQAGYDVTLFSDKTADQIFNGAPTGGTYLFHSSLQLEDALGINAWKDRAFHSTAFDINFGTPDGAFAFGVHADLRQPGVSIDQRLKFYHWITLFQQRGGKFIVGDVDVPAVARWTQTFDLVVISTGKGPLCGLFTRDNARSSWSMPARKLVQLHITSPYDLPFRSINLGNIMEGGQIITCPFYHKSGLQCAWLLMEVVPGGILDVFDDVQGGPGLLAKAKEVINRYMPWQAAAFDDVVLVDDNAFLKGSFVPVVRHPVAMVANNAPVLGLGDTVILNDPIVGQGGNNAAKMAHHYATSILAQGDRPFDEAWMQRTFDSFWQYSQYVNRFCDVFLLPPSPYVMRIIDAARFNPSITADLVNGFNHPPDLFPWLDEPEAGTAYLERNAGAVASSGVIL</sequence>
<dbReference type="EMBL" id="JAHESE010000007">
    <property type="protein sequence ID" value="MBT1708618.1"/>
    <property type="molecule type" value="Genomic_DNA"/>
</dbReference>
<accession>A0AAP2DYM0</accession>
<dbReference type="InterPro" id="IPR036188">
    <property type="entry name" value="FAD/NAD-bd_sf"/>
</dbReference>
<dbReference type="SUPFAM" id="SSF51905">
    <property type="entry name" value="FAD/NAD(P)-binding domain"/>
    <property type="match status" value="1"/>
</dbReference>
<dbReference type="Proteomes" id="UP001319080">
    <property type="component" value="Unassembled WGS sequence"/>
</dbReference>
<dbReference type="RefSeq" id="WP_254084208.1">
    <property type="nucleotide sequence ID" value="NZ_JAHESE010000007.1"/>
</dbReference>
<dbReference type="AlphaFoldDB" id="A0AAP2DYM0"/>